<reference evidence="2 3" key="1">
    <citation type="submission" date="2018-06" db="EMBL/GenBank/DDBJ databases">
        <title>Genomic Encyclopedia of Type Strains, Phase IV (KMG-IV): sequencing the most valuable type-strain genomes for metagenomic binning, comparative biology and taxonomic classification.</title>
        <authorList>
            <person name="Goeker M."/>
        </authorList>
    </citation>
    <scope>NUCLEOTIDE SEQUENCE [LARGE SCALE GENOMIC DNA]</scope>
    <source>
        <strain evidence="2 3">DSM 24875</strain>
    </source>
</reference>
<evidence type="ECO:0000313" key="3">
    <source>
        <dbReference type="Proteomes" id="UP000253529"/>
    </source>
</evidence>
<dbReference type="AlphaFoldDB" id="A0A366FB81"/>
<dbReference type="Proteomes" id="UP000253529">
    <property type="component" value="Unassembled WGS sequence"/>
</dbReference>
<keyword evidence="3" id="KW-1185">Reference proteome</keyword>
<proteinExistence type="predicted"/>
<protein>
    <submittedName>
        <fullName evidence="2">Uncharacterized protein</fullName>
    </submittedName>
</protein>
<feature type="region of interest" description="Disordered" evidence="1">
    <location>
        <begin position="49"/>
        <end position="70"/>
    </location>
</feature>
<dbReference type="EMBL" id="QNRK01000015">
    <property type="protein sequence ID" value="RBP11934.1"/>
    <property type="molecule type" value="Genomic_DNA"/>
</dbReference>
<name>A0A366FB81_9HYPH</name>
<accession>A0A366FB81</accession>
<sequence length="70" mass="7054">MLSAVTTRGYYVGCAGTGNAPIFFATISVNSSRGQVAGGAVPGAAIADHRAGNGEIPPRVQAFPHRPGET</sequence>
<gene>
    <name evidence="2" type="ORF">DFR50_11541</name>
</gene>
<organism evidence="2 3">
    <name type="scientific">Roseiarcus fermentans</name>
    <dbReference type="NCBI Taxonomy" id="1473586"/>
    <lineage>
        <taxon>Bacteria</taxon>
        <taxon>Pseudomonadati</taxon>
        <taxon>Pseudomonadota</taxon>
        <taxon>Alphaproteobacteria</taxon>
        <taxon>Hyphomicrobiales</taxon>
        <taxon>Roseiarcaceae</taxon>
        <taxon>Roseiarcus</taxon>
    </lineage>
</organism>
<evidence type="ECO:0000313" key="2">
    <source>
        <dbReference type="EMBL" id="RBP11934.1"/>
    </source>
</evidence>
<comment type="caution">
    <text evidence="2">The sequence shown here is derived from an EMBL/GenBank/DDBJ whole genome shotgun (WGS) entry which is preliminary data.</text>
</comment>
<evidence type="ECO:0000256" key="1">
    <source>
        <dbReference type="SAM" id="MobiDB-lite"/>
    </source>
</evidence>